<evidence type="ECO:0000313" key="4">
    <source>
        <dbReference type="Proteomes" id="UP001174908"/>
    </source>
</evidence>
<gene>
    <name evidence="3" type="ORF">QTH91_10625</name>
</gene>
<comment type="caution">
    <text evidence="3">The sequence shown here is derived from an EMBL/GenBank/DDBJ whole genome shotgun (WGS) entry which is preliminary data.</text>
</comment>
<keyword evidence="1" id="KW-0732">Signal</keyword>
<evidence type="ECO:0000256" key="1">
    <source>
        <dbReference type="SAM" id="SignalP"/>
    </source>
</evidence>
<dbReference type="RefSeq" id="WP_286660049.1">
    <property type="nucleotide sequence ID" value="NZ_JASZYV010000002.1"/>
</dbReference>
<protein>
    <submittedName>
        <fullName evidence="3">Triacylglycerol lipase</fullName>
    </submittedName>
</protein>
<organism evidence="3 4">
    <name type="scientific">Variovorax dokdonensis</name>
    <dbReference type="NCBI Taxonomy" id="344883"/>
    <lineage>
        <taxon>Bacteria</taxon>
        <taxon>Pseudomonadati</taxon>
        <taxon>Pseudomonadota</taxon>
        <taxon>Betaproteobacteria</taxon>
        <taxon>Burkholderiales</taxon>
        <taxon>Comamonadaceae</taxon>
        <taxon>Variovorax</taxon>
    </lineage>
</organism>
<dbReference type="InterPro" id="IPR000073">
    <property type="entry name" value="AB_hydrolase_1"/>
</dbReference>
<keyword evidence="4" id="KW-1185">Reference proteome</keyword>
<evidence type="ECO:0000259" key="2">
    <source>
        <dbReference type="Pfam" id="PF00561"/>
    </source>
</evidence>
<proteinExistence type="predicted"/>
<feature type="signal peptide" evidence="1">
    <location>
        <begin position="1"/>
        <end position="30"/>
    </location>
</feature>
<dbReference type="EMBL" id="JASZYV010000002">
    <property type="protein sequence ID" value="MDM0044940.1"/>
    <property type="molecule type" value="Genomic_DNA"/>
</dbReference>
<name>A0ABT7NAH1_9BURK</name>
<dbReference type="SUPFAM" id="SSF53474">
    <property type="entry name" value="alpha/beta-Hydrolases"/>
    <property type="match status" value="1"/>
</dbReference>
<dbReference type="InterPro" id="IPR029058">
    <property type="entry name" value="AB_hydrolase_fold"/>
</dbReference>
<dbReference type="Proteomes" id="UP001174908">
    <property type="component" value="Unassembled WGS sequence"/>
</dbReference>
<feature type="domain" description="AB hydrolase-1" evidence="2">
    <location>
        <begin position="39"/>
        <end position="167"/>
    </location>
</feature>
<sequence length="311" mass="32671">MKVIQRLVRVAIRSIFCGLAVALAALPAHADDAYARTRYPIMLVHGALGWGDIGGYDYFYGIPDALRASGAQVFVAQVSALNSSEARGEQLLTQVRQVLATTGAAKVNLIGHSHGSPTSRYVAAVAPQLVASVTSVGGANGPSKVADLIVSTPEGPLRSVVLGAFQAVAEIIGKLSGKVGLPEKADASGLALSTLGSVAFNERFPQGLSRDCGNGPELVQGVRYFSWTGTQPLTSIVDPSDAPLGLLSLVHGEPNDGLVTVCSSRLGRHLGDYPQNHLDEINQFFGMRDPFSVSPVTLYLEQANRLKTLGL</sequence>
<reference evidence="3" key="1">
    <citation type="submission" date="2023-06" db="EMBL/GenBank/DDBJ databases">
        <authorList>
            <person name="Jiang Y."/>
            <person name="Liu Q."/>
        </authorList>
    </citation>
    <scope>NUCLEOTIDE SEQUENCE</scope>
    <source>
        <strain evidence="3">CGMCC 1.12089</strain>
    </source>
</reference>
<evidence type="ECO:0000313" key="3">
    <source>
        <dbReference type="EMBL" id="MDM0044940.1"/>
    </source>
</evidence>
<dbReference type="Pfam" id="PF00561">
    <property type="entry name" value="Abhydrolase_1"/>
    <property type="match status" value="1"/>
</dbReference>
<accession>A0ABT7NAH1</accession>
<feature type="chain" id="PRO_5046194075" evidence="1">
    <location>
        <begin position="31"/>
        <end position="311"/>
    </location>
</feature>
<dbReference type="Gene3D" id="3.40.50.1820">
    <property type="entry name" value="alpha/beta hydrolase"/>
    <property type="match status" value="1"/>
</dbReference>